<dbReference type="InterPro" id="IPR011990">
    <property type="entry name" value="TPR-like_helical_dom_sf"/>
</dbReference>
<dbReference type="InterPro" id="IPR000719">
    <property type="entry name" value="Prot_kinase_dom"/>
</dbReference>
<dbReference type="InterPro" id="IPR001245">
    <property type="entry name" value="Ser-Thr/Tyr_kinase_cat_dom"/>
</dbReference>
<evidence type="ECO:0000259" key="2">
    <source>
        <dbReference type="PROSITE" id="PS50011"/>
    </source>
</evidence>
<keyword evidence="4" id="KW-1185">Reference proteome</keyword>
<dbReference type="SMART" id="SM00671">
    <property type="entry name" value="SEL1"/>
    <property type="match status" value="7"/>
</dbReference>
<dbReference type="PROSITE" id="PS00108">
    <property type="entry name" value="PROTEIN_KINASE_ST"/>
    <property type="match status" value="1"/>
</dbReference>
<protein>
    <recommendedName>
        <fullName evidence="2">Protein kinase domain-containing protein</fullName>
    </recommendedName>
</protein>
<dbReference type="InterPro" id="IPR050767">
    <property type="entry name" value="Sel1_AlgK"/>
</dbReference>
<dbReference type="PROSITE" id="PS50011">
    <property type="entry name" value="PROTEIN_KINASE_DOM"/>
    <property type="match status" value="1"/>
</dbReference>
<dbReference type="PANTHER" id="PTHR11102">
    <property type="entry name" value="SEL-1-LIKE PROTEIN"/>
    <property type="match status" value="1"/>
</dbReference>
<dbReference type="Gene3D" id="1.10.510.10">
    <property type="entry name" value="Transferase(Phosphotransferase) domain 1"/>
    <property type="match status" value="1"/>
</dbReference>
<proteinExistence type="inferred from homology"/>
<dbReference type="Proteomes" id="UP000807716">
    <property type="component" value="Unassembled WGS sequence"/>
</dbReference>
<dbReference type="Pfam" id="PF07714">
    <property type="entry name" value="PK_Tyr_Ser-Thr"/>
    <property type="match status" value="1"/>
</dbReference>
<feature type="domain" description="Protein kinase" evidence="2">
    <location>
        <begin position="1"/>
        <end position="202"/>
    </location>
</feature>
<dbReference type="SMART" id="SM00220">
    <property type="entry name" value="S_TKc"/>
    <property type="match status" value="1"/>
</dbReference>
<name>A0A9P6Q5D4_9FUNG</name>
<accession>A0A9P6Q5D4</accession>
<dbReference type="Gene3D" id="1.25.40.10">
    <property type="entry name" value="Tetratricopeptide repeat domain"/>
    <property type="match status" value="1"/>
</dbReference>
<dbReference type="InterPro" id="IPR008271">
    <property type="entry name" value="Ser/Thr_kinase_AS"/>
</dbReference>
<sequence length="585" mass="64207">MLERLSYRHIIQFYGTTNHEGSLAIVTDLAERGSLKHAILNDTIPAKDWSTNARLAQEIARGLAYIHSEGILHLDLKSDNVLLSRHMEVKAAISSRSSEMPKGTVRWMAPELFERRPLYSFKSDVYSLGMVLWELAAHCTLPFKDHLNNTSVSLIIGRGEREILPDDTPPMYRRWVERCWDLNPQNRPDSRDLALEGIECEVGDEKQGLAVSVEAANLAVTANATKGTGMTAVAQQAIVSDVTSGAGGSGSSEGRVSDRTLPVAKDEEKEFARYLREAMEGNASSQNVVGCMYLRGRGTMASREEAYRWFSEAAKGGNASGQYSLGSMYKTGLGVLQSEYKAVEWFQKSADQGCAEGQRALAKMLSKGRGVVRDKSKAAQLFQEAAKQGDLEAAFQLGQMYERGNGVKQGYTQAFTWYKKAAAKNDSRAQNALGWAFCFGQGAQQNDAKALEWYGKSAAKDHGPALFNLGLMYELGLGVAQSDDEALIRYHKAFDHGILDAKLHIDWLTRPNRSASSLSGATELFKLYFKEASNGYAASQYGLGVIIELGRGISVDRKIASKWHNEAAAQGHYCAGLRKIALAQS</sequence>
<comment type="similarity">
    <text evidence="1">Belongs to the sel-1 family.</text>
</comment>
<dbReference type="EMBL" id="JAAAJB010000229">
    <property type="protein sequence ID" value="KAG0261029.1"/>
    <property type="molecule type" value="Genomic_DNA"/>
</dbReference>
<evidence type="ECO:0000313" key="4">
    <source>
        <dbReference type="Proteomes" id="UP000807716"/>
    </source>
</evidence>
<dbReference type="Pfam" id="PF08238">
    <property type="entry name" value="Sel1"/>
    <property type="match status" value="7"/>
</dbReference>
<gene>
    <name evidence="3" type="ORF">DFQ27_003171</name>
</gene>
<dbReference type="SUPFAM" id="SSF56112">
    <property type="entry name" value="Protein kinase-like (PK-like)"/>
    <property type="match status" value="1"/>
</dbReference>
<dbReference type="OrthoDB" id="2417010at2759"/>
<reference evidence="3" key="1">
    <citation type="journal article" date="2020" name="Fungal Divers.">
        <title>Resolving the Mortierellaceae phylogeny through synthesis of multi-gene phylogenetics and phylogenomics.</title>
        <authorList>
            <person name="Vandepol N."/>
            <person name="Liber J."/>
            <person name="Desiro A."/>
            <person name="Na H."/>
            <person name="Kennedy M."/>
            <person name="Barry K."/>
            <person name="Grigoriev I.V."/>
            <person name="Miller A.N."/>
            <person name="O'Donnell K."/>
            <person name="Stajich J.E."/>
            <person name="Bonito G."/>
        </authorList>
    </citation>
    <scope>NUCLEOTIDE SEQUENCE</scope>
    <source>
        <strain evidence="3">BC1065</strain>
    </source>
</reference>
<dbReference type="SUPFAM" id="SSF81901">
    <property type="entry name" value="HCP-like"/>
    <property type="match status" value="2"/>
</dbReference>
<evidence type="ECO:0000313" key="3">
    <source>
        <dbReference type="EMBL" id="KAG0261029.1"/>
    </source>
</evidence>
<dbReference type="InterPro" id="IPR006597">
    <property type="entry name" value="Sel1-like"/>
</dbReference>
<dbReference type="InterPro" id="IPR011009">
    <property type="entry name" value="Kinase-like_dom_sf"/>
</dbReference>
<dbReference type="AlphaFoldDB" id="A0A9P6Q5D4"/>
<dbReference type="GO" id="GO:0004672">
    <property type="term" value="F:protein kinase activity"/>
    <property type="evidence" value="ECO:0007669"/>
    <property type="project" value="InterPro"/>
</dbReference>
<comment type="caution">
    <text evidence="3">The sequence shown here is derived from an EMBL/GenBank/DDBJ whole genome shotgun (WGS) entry which is preliminary data.</text>
</comment>
<evidence type="ECO:0000256" key="1">
    <source>
        <dbReference type="ARBA" id="ARBA00038101"/>
    </source>
</evidence>
<dbReference type="PANTHER" id="PTHR11102:SF160">
    <property type="entry name" value="ERAD-ASSOCIATED E3 UBIQUITIN-PROTEIN LIGASE COMPONENT HRD3"/>
    <property type="match status" value="1"/>
</dbReference>
<organism evidence="3 4">
    <name type="scientific">Actinomortierella ambigua</name>
    <dbReference type="NCBI Taxonomy" id="1343610"/>
    <lineage>
        <taxon>Eukaryota</taxon>
        <taxon>Fungi</taxon>
        <taxon>Fungi incertae sedis</taxon>
        <taxon>Mucoromycota</taxon>
        <taxon>Mortierellomycotina</taxon>
        <taxon>Mortierellomycetes</taxon>
        <taxon>Mortierellales</taxon>
        <taxon>Mortierellaceae</taxon>
        <taxon>Actinomortierella</taxon>
    </lineage>
</organism>
<dbReference type="GO" id="GO:0005524">
    <property type="term" value="F:ATP binding"/>
    <property type="evidence" value="ECO:0007669"/>
    <property type="project" value="InterPro"/>
</dbReference>